<dbReference type="Proteomes" id="UP001519363">
    <property type="component" value="Unassembled WGS sequence"/>
</dbReference>
<accession>A0ABS5APN6</accession>
<reference evidence="1 2" key="1">
    <citation type="submission" date="2021-03" db="EMBL/GenBank/DDBJ databases">
        <title>Sequencing the genomes of 1000 actinobacteria strains.</title>
        <authorList>
            <person name="Klenk H.-P."/>
        </authorList>
    </citation>
    <scope>NUCLEOTIDE SEQUENCE [LARGE SCALE GENOMIC DNA]</scope>
    <source>
        <strain evidence="1 2">DSM 44580</strain>
    </source>
</reference>
<proteinExistence type="predicted"/>
<evidence type="ECO:0000313" key="2">
    <source>
        <dbReference type="Proteomes" id="UP001519363"/>
    </source>
</evidence>
<organism evidence="1 2">
    <name type="scientific">Crossiella equi</name>
    <dbReference type="NCBI Taxonomy" id="130796"/>
    <lineage>
        <taxon>Bacteria</taxon>
        <taxon>Bacillati</taxon>
        <taxon>Actinomycetota</taxon>
        <taxon>Actinomycetes</taxon>
        <taxon>Pseudonocardiales</taxon>
        <taxon>Pseudonocardiaceae</taxon>
        <taxon>Crossiella</taxon>
    </lineage>
</organism>
<name>A0ABS5APN6_9PSEU</name>
<protein>
    <submittedName>
        <fullName evidence="1">Uncharacterized protein</fullName>
    </submittedName>
</protein>
<sequence length="48" mass="5128">MPLPHERTQPVDTLGFSSVPIDADDLTKYAGCRTVVDAVRQLTAPSAS</sequence>
<dbReference type="EMBL" id="JAGIOO010000001">
    <property type="protein sequence ID" value="MBP2478505.1"/>
    <property type="molecule type" value="Genomic_DNA"/>
</dbReference>
<evidence type="ECO:0000313" key="1">
    <source>
        <dbReference type="EMBL" id="MBP2478505.1"/>
    </source>
</evidence>
<keyword evidence="2" id="KW-1185">Reference proteome</keyword>
<dbReference type="RefSeq" id="WP_209707559.1">
    <property type="nucleotide sequence ID" value="NZ_JAGIOO010000001.1"/>
</dbReference>
<comment type="caution">
    <text evidence="1">The sequence shown here is derived from an EMBL/GenBank/DDBJ whole genome shotgun (WGS) entry which is preliminary data.</text>
</comment>
<gene>
    <name evidence="1" type="ORF">JOF53_007377</name>
</gene>